<reference evidence="4" key="1">
    <citation type="journal article" date="2019" name="Int. J. Syst. Evol. Microbiol.">
        <title>The Global Catalogue of Microorganisms (GCM) 10K type strain sequencing project: providing services to taxonomists for standard genome sequencing and annotation.</title>
        <authorList>
            <consortium name="The Broad Institute Genomics Platform"/>
            <consortium name="The Broad Institute Genome Sequencing Center for Infectious Disease"/>
            <person name="Wu L."/>
            <person name="Ma J."/>
        </authorList>
    </citation>
    <scope>NUCLEOTIDE SEQUENCE [LARGE SCALE GENOMIC DNA]</scope>
    <source>
        <strain evidence="4">JCM 18014</strain>
    </source>
</reference>
<dbReference type="RefSeq" id="WP_346033968.1">
    <property type="nucleotide sequence ID" value="NZ_BAABHV010000022.1"/>
</dbReference>
<proteinExistence type="predicted"/>
<feature type="signal peptide" evidence="2">
    <location>
        <begin position="1"/>
        <end position="22"/>
    </location>
</feature>
<keyword evidence="1" id="KW-0472">Membrane</keyword>
<evidence type="ECO:0000313" key="4">
    <source>
        <dbReference type="Proteomes" id="UP001500518"/>
    </source>
</evidence>
<protein>
    <submittedName>
        <fullName evidence="3">Uncharacterized protein</fullName>
    </submittedName>
</protein>
<keyword evidence="1" id="KW-0812">Transmembrane</keyword>
<name>A0ABP9KQ49_9SPHN</name>
<gene>
    <name evidence="3" type="ORF">GCM10023208_31620</name>
</gene>
<evidence type="ECO:0000256" key="2">
    <source>
        <dbReference type="SAM" id="SignalP"/>
    </source>
</evidence>
<organism evidence="3 4">
    <name type="scientific">Erythrobacter westpacificensis</name>
    <dbReference type="NCBI Taxonomy" id="1055231"/>
    <lineage>
        <taxon>Bacteria</taxon>
        <taxon>Pseudomonadati</taxon>
        <taxon>Pseudomonadota</taxon>
        <taxon>Alphaproteobacteria</taxon>
        <taxon>Sphingomonadales</taxon>
        <taxon>Erythrobacteraceae</taxon>
        <taxon>Erythrobacter/Porphyrobacter group</taxon>
        <taxon>Erythrobacter</taxon>
    </lineage>
</organism>
<keyword evidence="1" id="KW-1133">Transmembrane helix</keyword>
<dbReference type="Proteomes" id="UP001500518">
    <property type="component" value="Unassembled WGS sequence"/>
</dbReference>
<feature type="transmembrane region" description="Helical" evidence="1">
    <location>
        <begin position="46"/>
        <end position="66"/>
    </location>
</feature>
<keyword evidence="2" id="KW-0732">Signal</keyword>
<accession>A0ABP9KQ49</accession>
<evidence type="ECO:0000313" key="3">
    <source>
        <dbReference type="EMBL" id="GAA5061817.1"/>
    </source>
</evidence>
<keyword evidence="4" id="KW-1185">Reference proteome</keyword>
<evidence type="ECO:0000256" key="1">
    <source>
        <dbReference type="SAM" id="Phobius"/>
    </source>
</evidence>
<sequence length="77" mass="7695">MSKKLFTTIAAGVALVATPVLAQSDMAQRAAAEIQNAEELGEDGNGGIFLALAAAGLIVAGVVVALSDDDEQLPTSP</sequence>
<comment type="caution">
    <text evidence="3">The sequence shown here is derived from an EMBL/GenBank/DDBJ whole genome shotgun (WGS) entry which is preliminary data.</text>
</comment>
<feature type="chain" id="PRO_5045903583" evidence="2">
    <location>
        <begin position="23"/>
        <end position="77"/>
    </location>
</feature>
<dbReference type="EMBL" id="BAABHV010000022">
    <property type="protein sequence ID" value="GAA5061817.1"/>
    <property type="molecule type" value="Genomic_DNA"/>
</dbReference>